<name>A0ABY9XRK6_9FLAO</name>
<dbReference type="RefSeq" id="WP_415865167.1">
    <property type="nucleotide sequence ID" value="NZ_CP134537.1"/>
</dbReference>
<gene>
    <name evidence="1" type="ORF">RHP51_15485</name>
</gene>
<reference evidence="1 2" key="1">
    <citation type="submission" date="2023-09" db="EMBL/GenBank/DDBJ databases">
        <title>Thalassobella suaedae gen. nov., sp. nov., a marine bacterium of the family Flavobacteriaceae isolated from a halophyte Suaeda japonica.</title>
        <authorList>
            <person name="Lee S.Y."/>
            <person name="Hwang C.Y."/>
        </authorList>
    </citation>
    <scope>NUCLEOTIDE SEQUENCE [LARGE SCALE GENOMIC DNA]</scope>
    <source>
        <strain evidence="1 2">HL-DH14</strain>
    </source>
</reference>
<proteinExistence type="predicted"/>
<accession>A0ABY9XRK6</accession>
<dbReference type="EMBL" id="CP134537">
    <property type="protein sequence ID" value="WNH08508.1"/>
    <property type="molecule type" value="Genomic_DNA"/>
</dbReference>
<protein>
    <recommendedName>
        <fullName evidence="3">GIY-YIG homing endonuclease</fullName>
    </recommendedName>
</protein>
<dbReference type="Proteomes" id="UP001302806">
    <property type="component" value="Chromosome"/>
</dbReference>
<organism evidence="1 2">
    <name type="scientific">Thalassobellus suaedae</name>
    <dbReference type="NCBI Taxonomy" id="3074124"/>
    <lineage>
        <taxon>Bacteria</taxon>
        <taxon>Pseudomonadati</taxon>
        <taxon>Bacteroidota</taxon>
        <taxon>Flavobacteriia</taxon>
        <taxon>Flavobacteriales</taxon>
        <taxon>Flavobacteriaceae</taxon>
        <taxon>Thalassobellus</taxon>
    </lineage>
</organism>
<evidence type="ECO:0000313" key="1">
    <source>
        <dbReference type="EMBL" id="WNH08508.1"/>
    </source>
</evidence>
<evidence type="ECO:0008006" key="3">
    <source>
        <dbReference type="Google" id="ProtNLM"/>
    </source>
</evidence>
<evidence type="ECO:0000313" key="2">
    <source>
        <dbReference type="Proteomes" id="UP001302806"/>
    </source>
</evidence>
<sequence>MISVEKLNETTNEFFNAYCKTGLFDSETIWSPKWNFKGELHNNSRKGCYAHLADNEVVYIGLAIGNSLDGSGIGARVSKYWKKDKDYSSTNQAYTSTVEGVTAIITLPFSEENFYLAAALEVYLIQNLDGLRNKAYSRKN</sequence>